<feature type="signal peptide" evidence="3">
    <location>
        <begin position="1"/>
        <end position="24"/>
    </location>
</feature>
<sequence length="665" mass="69738">MKTKSRFSGVALAVALLMLLTACGARLNTTVALEEGGAGTRTISFTVANDADTRDRITGGFEAADAAIVKHLPEGLEFSGLTMGEAEVTGNFTLSFTDMDDYKSKVTAILEAGGLDGDPEITFFSADGSFKKGFEFEESFSSSDLLAWVPDALVVEGVIAEDDRSNVIDGEDPSTVTYGGETYTSDYGGSIFIDQTQDQGFDNVYLTIADNDDGSFGAVVVLERYSKPTEPIKKIDDEFLGKFSGMTIDSDTDTSTNNYQRSLSFDAISAEDLVLKLDDVFGEGATSFEVGTGGENGEAKLQRTYRGTADPVELCSSYCGLEVHMIAPEGYTSGGGDNTDYAYGTSFEFAFDKDIVFDSLDFAVNVSMSREWTLDVDVVLDSTEYADFLDQVEAALAENGGSMKTSDADGKRTYSFSFTPKDESAYAWSVRVRTLEGVEKEVTDGDYEVQLELDPYDFVGGAQISQVTGSVELGTMQKWANVSDYLWTRDGDTYTYSVSDASSLWFEGYASGPTMGKLIGMIIAAVVVIALIALAIIFRKKIAKLFSKGPKPAPYPGAAGAAGVAGPAGAYGAQPYSVQSGAPVGPGAPGQGAELGVQPEAPQFSAAHSAEASTFAGAQPGIAPGVPAGPGAQAGPGVPAPSAPAPGDSASGGAASGEFREYDLT</sequence>
<evidence type="ECO:0000313" key="4">
    <source>
        <dbReference type="EMBL" id="MDK8601696.1"/>
    </source>
</evidence>
<gene>
    <name evidence="4" type="ORF">QP858_04365</name>
</gene>
<dbReference type="Proteomes" id="UP001225576">
    <property type="component" value="Unassembled WGS sequence"/>
</dbReference>
<feature type="transmembrane region" description="Helical" evidence="2">
    <location>
        <begin position="518"/>
        <end position="538"/>
    </location>
</feature>
<evidence type="ECO:0000256" key="2">
    <source>
        <dbReference type="SAM" id="Phobius"/>
    </source>
</evidence>
<feature type="compositionally biased region" description="Low complexity" evidence="1">
    <location>
        <begin position="645"/>
        <end position="657"/>
    </location>
</feature>
<name>A0AAW6ZCL5_9ACTO</name>
<dbReference type="EMBL" id="JASPDQ010000007">
    <property type="protein sequence ID" value="MDK8601696.1"/>
    <property type="molecule type" value="Genomic_DNA"/>
</dbReference>
<organism evidence="4 5">
    <name type="scientific">Trueperella bernardiae</name>
    <dbReference type="NCBI Taxonomy" id="59561"/>
    <lineage>
        <taxon>Bacteria</taxon>
        <taxon>Bacillati</taxon>
        <taxon>Actinomycetota</taxon>
        <taxon>Actinomycetes</taxon>
        <taxon>Actinomycetales</taxon>
        <taxon>Actinomycetaceae</taxon>
        <taxon>Trueperella</taxon>
    </lineage>
</organism>
<proteinExistence type="predicted"/>
<dbReference type="AlphaFoldDB" id="A0AAW6ZCL5"/>
<dbReference type="PROSITE" id="PS51257">
    <property type="entry name" value="PROKAR_LIPOPROTEIN"/>
    <property type="match status" value="1"/>
</dbReference>
<evidence type="ECO:0000256" key="3">
    <source>
        <dbReference type="SAM" id="SignalP"/>
    </source>
</evidence>
<feature type="region of interest" description="Disordered" evidence="1">
    <location>
        <begin position="617"/>
        <end position="665"/>
    </location>
</feature>
<accession>A0AAW6ZCL5</accession>
<keyword evidence="2" id="KW-1133">Transmembrane helix</keyword>
<protein>
    <submittedName>
        <fullName evidence="4">Uncharacterized protein</fullName>
    </submittedName>
</protein>
<evidence type="ECO:0000256" key="1">
    <source>
        <dbReference type="SAM" id="MobiDB-lite"/>
    </source>
</evidence>
<dbReference type="RefSeq" id="WP_285321349.1">
    <property type="nucleotide sequence ID" value="NZ_JASPDQ010000007.1"/>
</dbReference>
<keyword evidence="3" id="KW-0732">Signal</keyword>
<comment type="caution">
    <text evidence="4">The sequence shown here is derived from an EMBL/GenBank/DDBJ whole genome shotgun (WGS) entry which is preliminary data.</text>
</comment>
<feature type="compositionally biased region" description="Low complexity" evidence="1">
    <location>
        <begin position="617"/>
        <end position="637"/>
    </location>
</feature>
<keyword evidence="2" id="KW-0472">Membrane</keyword>
<feature type="chain" id="PRO_5043655865" evidence="3">
    <location>
        <begin position="25"/>
        <end position="665"/>
    </location>
</feature>
<reference evidence="4" key="1">
    <citation type="submission" date="2023-05" db="EMBL/GenBank/DDBJ databases">
        <title>Genomic Catalog of Human Bladder Bacteria.</title>
        <authorList>
            <person name="Du J."/>
        </authorList>
    </citation>
    <scope>NUCLEOTIDE SEQUENCE</scope>
    <source>
        <strain evidence="4">UMB1304A</strain>
    </source>
</reference>
<evidence type="ECO:0000313" key="5">
    <source>
        <dbReference type="Proteomes" id="UP001225576"/>
    </source>
</evidence>
<keyword evidence="2" id="KW-0812">Transmembrane</keyword>